<proteinExistence type="predicted"/>
<dbReference type="PROSITE" id="PS50893">
    <property type="entry name" value="ABC_TRANSPORTER_2"/>
    <property type="match status" value="1"/>
</dbReference>
<feature type="transmembrane region" description="Helical" evidence="9">
    <location>
        <begin position="925"/>
        <end position="945"/>
    </location>
</feature>
<feature type="transmembrane region" description="Helical" evidence="9">
    <location>
        <begin position="233"/>
        <end position="253"/>
    </location>
</feature>
<keyword evidence="10" id="KW-0732">Signal</keyword>
<evidence type="ECO:0000256" key="1">
    <source>
        <dbReference type="ARBA" id="ARBA00004141"/>
    </source>
</evidence>
<keyword evidence="3 9" id="KW-0812">Transmembrane</keyword>
<evidence type="ECO:0000256" key="10">
    <source>
        <dbReference type="SAM" id="SignalP"/>
    </source>
</evidence>
<reference evidence="12 13" key="1">
    <citation type="submission" date="2024-03" db="EMBL/GenBank/DDBJ databases">
        <title>Aureococcus anophagefferens CCMP1851 and Kratosvirus quantuckense: Draft genome of a second virus-susceptible host strain in the model system.</title>
        <authorList>
            <person name="Chase E."/>
            <person name="Truchon A.R."/>
            <person name="Schepens W."/>
            <person name="Wilhelm S.W."/>
        </authorList>
    </citation>
    <scope>NUCLEOTIDE SEQUENCE [LARGE SCALE GENOMIC DNA]</scope>
    <source>
        <strain evidence="12 13">CCMP1851</strain>
    </source>
</reference>
<dbReference type="InterPro" id="IPR017871">
    <property type="entry name" value="ABC_transporter-like_CS"/>
</dbReference>
<feature type="region of interest" description="Disordered" evidence="8">
    <location>
        <begin position="76"/>
        <end position="101"/>
    </location>
</feature>
<evidence type="ECO:0000256" key="6">
    <source>
        <dbReference type="ARBA" id="ARBA00022989"/>
    </source>
</evidence>
<evidence type="ECO:0000313" key="13">
    <source>
        <dbReference type="Proteomes" id="UP001363151"/>
    </source>
</evidence>
<feature type="region of interest" description="Disordered" evidence="8">
    <location>
        <begin position="309"/>
        <end position="343"/>
    </location>
</feature>
<dbReference type="InterPro" id="IPR003593">
    <property type="entry name" value="AAA+_ATPase"/>
</dbReference>
<sequence length="1038" mass="113992">MASSLFLLLGALGARTARSQEIFWNFRGAFAPSSDVRCPQNQYQTVKHERGQDNEFKVYATPDSCQELFTAPAGRATRAGNGGDPGRGRVVPSPRRPRRSRRYYSPAGAAYADDLRDADDFFKTVWYNGTQSKCSTMQGFAPNIYFYACECNFGFLCLPNTALPAFCPEGFYCTYPWDYDECQEGASAGVLFLPAEPPGNANAAAGHYCKEGSVYGTPCTAMEACPKGSPVPMVSSSGPTLFLAFVGMFFIIFKIQERQIEMKMSKENQEMEDYLAACKTAEDNKMPEEPEAILIEYVDAAGVGGWGRLAAGDGSGGETKDEAGGGGIEMRQETPPSVAPKEVELDTAPPPEGADHVMEFVVEFTLPNGVQIMRGVSGRFDPCTSTAIMGASGAGKTTLMNLVVGKVKKTKGTIRVNGEVVESLQRWKSRLGFVPQEDIMHRRLTVLQNIAFSASLRLPTTMSEEDKALRVRDALKVLRLDQVRHSIIGDEMQRGVSGGQRKRVNVAIEIVADPSVLFLDEPTSGLDSVSSTELARMLGDIARRKRLTIAAVVHSPSPAAFAAFTDLILLQTGGTPVYVGKLPGCEPYLASIGFTYPRGEKNGEPFADYMMGVVAGIDPRIYKPDHYNDLENWDRITAFGDLWKAHLEGERPDLQGVKEGKTKARRTSAIIRKTRKTAAEEQALQRKRSTCFLMKCLYRITDTIGLILTDLYEKPEAVMSQCKIRDEDPQRPQAGFVLQFRLCFVRAMRQSYGSFRSFVMGCVLTNLGIGLMLGAVLGVLMDMGDYLNVLGSYPEDICWRQYPLLIYACLGLQANSYVAALNFIAFIVIGAGAAVATNTFGAEKVIYWRESSTGLNSVAYFAAKVVADVPKALASTLCMLAGLLYSFVSPMNTGELITATVILYLNSYAAGYLLSFLLPYEACGMAAVGWGICWGLMFGGLSLTMREDLAGFKNNLMLISSARWYNEAVWYSSTMYPFSEVRDGPSKGKPYYNLDAANHALCFYKTLWEACGCAFACLLWWLAIDLFLIVFTKLDKKK</sequence>
<evidence type="ECO:0000256" key="9">
    <source>
        <dbReference type="SAM" id="Phobius"/>
    </source>
</evidence>
<dbReference type="SUPFAM" id="SSF52540">
    <property type="entry name" value="P-loop containing nucleoside triphosphate hydrolases"/>
    <property type="match status" value="1"/>
</dbReference>
<evidence type="ECO:0000256" key="2">
    <source>
        <dbReference type="ARBA" id="ARBA00022448"/>
    </source>
</evidence>
<feature type="domain" description="ABC transporter" evidence="11">
    <location>
        <begin position="357"/>
        <end position="598"/>
    </location>
</feature>
<dbReference type="InterPro" id="IPR027417">
    <property type="entry name" value="P-loop_NTPase"/>
</dbReference>
<keyword evidence="2" id="KW-0813">Transport</keyword>
<evidence type="ECO:0000256" key="8">
    <source>
        <dbReference type="SAM" id="MobiDB-lite"/>
    </source>
</evidence>
<comment type="subcellular location">
    <subcellularLocation>
        <location evidence="1">Membrane</location>
        <topology evidence="1">Multi-pass membrane protein</topology>
    </subcellularLocation>
</comment>
<keyword evidence="5" id="KW-0067">ATP-binding</keyword>
<dbReference type="Proteomes" id="UP001363151">
    <property type="component" value="Unassembled WGS sequence"/>
</dbReference>
<accession>A0ABR1GDP7</accession>
<dbReference type="EMBL" id="JBBJCI010000033">
    <property type="protein sequence ID" value="KAK7253962.1"/>
    <property type="molecule type" value="Genomic_DNA"/>
</dbReference>
<keyword evidence="7 9" id="KW-0472">Membrane</keyword>
<dbReference type="PANTHER" id="PTHR48041">
    <property type="entry name" value="ABC TRANSPORTER G FAMILY MEMBER 28"/>
    <property type="match status" value="1"/>
</dbReference>
<organism evidence="12 13">
    <name type="scientific">Aureococcus anophagefferens</name>
    <name type="common">Harmful bloom alga</name>
    <dbReference type="NCBI Taxonomy" id="44056"/>
    <lineage>
        <taxon>Eukaryota</taxon>
        <taxon>Sar</taxon>
        <taxon>Stramenopiles</taxon>
        <taxon>Ochrophyta</taxon>
        <taxon>Pelagophyceae</taxon>
        <taxon>Pelagomonadales</taxon>
        <taxon>Pelagomonadaceae</taxon>
        <taxon>Aureococcus</taxon>
    </lineage>
</organism>
<dbReference type="PROSITE" id="PS00211">
    <property type="entry name" value="ABC_TRANSPORTER_1"/>
    <property type="match status" value="1"/>
</dbReference>
<dbReference type="InterPro" id="IPR043926">
    <property type="entry name" value="ABCG_dom"/>
</dbReference>
<dbReference type="Pfam" id="PF00005">
    <property type="entry name" value="ABC_tran"/>
    <property type="match status" value="1"/>
</dbReference>
<keyword evidence="13" id="KW-1185">Reference proteome</keyword>
<gene>
    <name evidence="12" type="ORF">SO694_00003548</name>
</gene>
<dbReference type="PANTHER" id="PTHR48041:SF91">
    <property type="entry name" value="ABC TRANSPORTER G FAMILY MEMBER 28"/>
    <property type="match status" value="1"/>
</dbReference>
<feature type="signal peptide" evidence="10">
    <location>
        <begin position="1"/>
        <end position="19"/>
    </location>
</feature>
<evidence type="ECO:0000256" key="4">
    <source>
        <dbReference type="ARBA" id="ARBA00022741"/>
    </source>
</evidence>
<feature type="transmembrane region" description="Helical" evidence="9">
    <location>
        <begin position="896"/>
        <end position="918"/>
    </location>
</feature>
<name>A0ABR1GDP7_AURAN</name>
<evidence type="ECO:0000256" key="3">
    <source>
        <dbReference type="ARBA" id="ARBA00022692"/>
    </source>
</evidence>
<dbReference type="Pfam" id="PF19055">
    <property type="entry name" value="ABC2_membrane_7"/>
    <property type="match status" value="2"/>
</dbReference>
<dbReference type="InterPro" id="IPR003439">
    <property type="entry name" value="ABC_transporter-like_ATP-bd"/>
</dbReference>
<feature type="transmembrane region" description="Helical" evidence="9">
    <location>
        <begin position="1007"/>
        <end position="1031"/>
    </location>
</feature>
<keyword evidence="4" id="KW-0547">Nucleotide-binding</keyword>
<protein>
    <submittedName>
        <fullName evidence="12">ABC transporter</fullName>
    </submittedName>
</protein>
<feature type="transmembrane region" description="Helical" evidence="9">
    <location>
        <begin position="758"/>
        <end position="781"/>
    </location>
</feature>
<feature type="transmembrane region" description="Helical" evidence="9">
    <location>
        <begin position="817"/>
        <end position="837"/>
    </location>
</feature>
<evidence type="ECO:0000256" key="5">
    <source>
        <dbReference type="ARBA" id="ARBA00022840"/>
    </source>
</evidence>
<evidence type="ECO:0000259" key="11">
    <source>
        <dbReference type="PROSITE" id="PS50893"/>
    </source>
</evidence>
<keyword evidence="6 9" id="KW-1133">Transmembrane helix</keyword>
<comment type="caution">
    <text evidence="12">The sequence shown here is derived from an EMBL/GenBank/DDBJ whole genome shotgun (WGS) entry which is preliminary data.</text>
</comment>
<feature type="transmembrane region" description="Helical" evidence="9">
    <location>
        <begin position="858"/>
        <end position="884"/>
    </location>
</feature>
<dbReference type="InterPro" id="IPR050352">
    <property type="entry name" value="ABCG_transporters"/>
</dbReference>
<evidence type="ECO:0000256" key="7">
    <source>
        <dbReference type="ARBA" id="ARBA00023136"/>
    </source>
</evidence>
<evidence type="ECO:0000313" key="12">
    <source>
        <dbReference type="EMBL" id="KAK7253962.1"/>
    </source>
</evidence>
<feature type="chain" id="PRO_5045358072" evidence="10">
    <location>
        <begin position="20"/>
        <end position="1038"/>
    </location>
</feature>
<dbReference type="Gene3D" id="3.40.50.300">
    <property type="entry name" value="P-loop containing nucleotide triphosphate hydrolases"/>
    <property type="match status" value="1"/>
</dbReference>
<dbReference type="SMART" id="SM00382">
    <property type="entry name" value="AAA"/>
    <property type="match status" value="1"/>
</dbReference>